<gene>
    <name evidence="1" type="ORF">VSU01S_01830</name>
</gene>
<protein>
    <submittedName>
        <fullName evidence="1">Uncharacterized protein</fullName>
    </submittedName>
</protein>
<name>A0A511QKT5_9VIBR</name>
<proteinExistence type="predicted"/>
<accession>A0A511QKT5</accession>
<sequence>MTGADIVVPEVLYRASESAKSKPNLSLVVESEELGEFEAFPLPGKRLDLR</sequence>
<evidence type="ECO:0000313" key="2">
    <source>
        <dbReference type="Proteomes" id="UP000321113"/>
    </source>
</evidence>
<evidence type="ECO:0000313" key="1">
    <source>
        <dbReference type="EMBL" id="GEM77938.1"/>
    </source>
</evidence>
<dbReference type="EMBL" id="BJXK01000001">
    <property type="protein sequence ID" value="GEM77938.1"/>
    <property type="molecule type" value="Genomic_DNA"/>
</dbReference>
<comment type="caution">
    <text evidence="1">The sequence shown here is derived from an EMBL/GenBank/DDBJ whole genome shotgun (WGS) entry which is preliminary data.</text>
</comment>
<reference evidence="1 2" key="1">
    <citation type="submission" date="2019-07" db="EMBL/GenBank/DDBJ databases">
        <title>Whole genome shotgun sequence of Vibrio superstes NBRC 103154.</title>
        <authorList>
            <person name="Hosoyama A."/>
            <person name="Uohara A."/>
            <person name="Ohji S."/>
            <person name="Ichikawa N."/>
        </authorList>
    </citation>
    <scope>NUCLEOTIDE SEQUENCE [LARGE SCALE GENOMIC DNA]</scope>
    <source>
        <strain evidence="1 2">NBRC 103154</strain>
    </source>
</reference>
<dbReference type="Proteomes" id="UP000321113">
    <property type="component" value="Unassembled WGS sequence"/>
</dbReference>
<organism evidence="1 2">
    <name type="scientific">Vibrio superstes NBRC 103154</name>
    <dbReference type="NCBI Taxonomy" id="1219062"/>
    <lineage>
        <taxon>Bacteria</taxon>
        <taxon>Pseudomonadati</taxon>
        <taxon>Pseudomonadota</taxon>
        <taxon>Gammaproteobacteria</taxon>
        <taxon>Vibrionales</taxon>
        <taxon>Vibrionaceae</taxon>
        <taxon>Vibrio</taxon>
    </lineage>
</organism>
<dbReference type="AlphaFoldDB" id="A0A511QKT5"/>
<keyword evidence="2" id="KW-1185">Reference proteome</keyword>